<sequence length="92" mass="10561">MTWEEGEDKVYHYIAICIRANAFGIMEGNPLNAIMDIDSADQKFNLRLDDFLNADEENFKHDFAGIQRNIVRNQYPAIDFGDFIPRFAGKSA</sequence>
<gene>
    <name evidence="2" type="ORF">DW070_16315</name>
</gene>
<organism evidence="2 3">
    <name type="scientific">Coprococcus catus</name>
    <dbReference type="NCBI Taxonomy" id="116085"/>
    <lineage>
        <taxon>Bacteria</taxon>
        <taxon>Bacillati</taxon>
        <taxon>Bacillota</taxon>
        <taxon>Clostridia</taxon>
        <taxon>Lachnospirales</taxon>
        <taxon>Lachnospiraceae</taxon>
        <taxon>Coprococcus</taxon>
    </lineage>
</organism>
<evidence type="ECO:0000259" key="1">
    <source>
        <dbReference type="Pfam" id="PF21779"/>
    </source>
</evidence>
<name>A0A3E2TD64_9FIRM</name>
<dbReference type="Proteomes" id="UP000260773">
    <property type="component" value="Unassembled WGS sequence"/>
</dbReference>
<evidence type="ECO:0000313" key="3">
    <source>
        <dbReference type="Proteomes" id="UP000260773"/>
    </source>
</evidence>
<reference evidence="2 3" key="1">
    <citation type="submission" date="2018-08" db="EMBL/GenBank/DDBJ databases">
        <title>A genome reference for cultivated species of the human gut microbiota.</title>
        <authorList>
            <person name="Zou Y."/>
            <person name="Xue W."/>
            <person name="Luo G."/>
        </authorList>
    </citation>
    <scope>NUCLEOTIDE SEQUENCE [LARGE SCALE GENOMIC DNA]</scope>
    <source>
        <strain evidence="2 3">AF45-17</strain>
    </source>
</reference>
<dbReference type="EMBL" id="QVEP01000073">
    <property type="protein sequence ID" value="RGB72920.1"/>
    <property type="molecule type" value="Genomic_DNA"/>
</dbReference>
<dbReference type="InterPro" id="IPR049239">
    <property type="entry name" value="DUF6874"/>
</dbReference>
<comment type="caution">
    <text evidence="2">The sequence shown here is derived from an EMBL/GenBank/DDBJ whole genome shotgun (WGS) entry which is preliminary data.</text>
</comment>
<accession>A0A3E2TD64</accession>
<feature type="domain" description="DUF6874" evidence="1">
    <location>
        <begin position="15"/>
        <end position="88"/>
    </location>
</feature>
<dbReference type="AlphaFoldDB" id="A0A3E2TD64"/>
<protein>
    <recommendedName>
        <fullName evidence="1">DUF6874 domain-containing protein</fullName>
    </recommendedName>
</protein>
<proteinExistence type="predicted"/>
<dbReference type="Pfam" id="PF21779">
    <property type="entry name" value="DUF6874"/>
    <property type="match status" value="1"/>
</dbReference>
<evidence type="ECO:0000313" key="2">
    <source>
        <dbReference type="EMBL" id="RGB72920.1"/>
    </source>
</evidence>